<evidence type="ECO:0000313" key="10">
    <source>
        <dbReference type="EMBL" id="SCZ13207.1"/>
    </source>
</evidence>
<dbReference type="AlphaFoldDB" id="A0A1G5LJV6"/>
<keyword evidence="11" id="KW-1185">Reference proteome</keyword>
<keyword evidence="3 8" id="KW-0413">Isomerase</keyword>
<dbReference type="InterPro" id="IPR050188">
    <property type="entry name" value="RluA_PseudoU_synthase"/>
</dbReference>
<dbReference type="RefSeq" id="WP_091139598.1">
    <property type="nucleotide sequence ID" value="NZ_FMVJ01000020.1"/>
</dbReference>
<sequence>MDDTTQQEWTLEDETAAERLDRVLARLANDLSRSRLQALIREGQVTVDGTPVLDPGRKVGSGARIALQVPPPVPAEPQGEAMDLVIVYEDDDLIVIDKPAGLVVHPAAGHESGTLVNALIAHCGESLSGIGGVKRPGIVHRLDKDTSGLLVVAKNDLAHQGLADQFADHGRTGPLERLYLALVWGIPERRRGTVEAALARSQHNREKIAIVSDENERGRYASTHYELLEALPSANPLASLVQCELETGRTHQIRVHMAHIGHPLLGDSVYGSGFKTKANRLTDDQRWALTALNRQALHAAVLGFEHPRSGAFLRFESPIPADLALLLEALRA</sequence>
<evidence type="ECO:0000256" key="7">
    <source>
        <dbReference type="PROSITE-ProRule" id="PRU00182"/>
    </source>
</evidence>
<evidence type="ECO:0000256" key="2">
    <source>
        <dbReference type="ARBA" id="ARBA00022884"/>
    </source>
</evidence>
<dbReference type="OrthoDB" id="9807829at2"/>
<dbReference type="SUPFAM" id="SSF55120">
    <property type="entry name" value="Pseudouridine synthase"/>
    <property type="match status" value="1"/>
</dbReference>
<evidence type="ECO:0000256" key="3">
    <source>
        <dbReference type="ARBA" id="ARBA00023235"/>
    </source>
</evidence>
<dbReference type="CDD" id="cd00165">
    <property type="entry name" value="S4"/>
    <property type="match status" value="1"/>
</dbReference>
<dbReference type="GO" id="GO:0000455">
    <property type="term" value="P:enzyme-directed rRNA pseudouridine synthesis"/>
    <property type="evidence" value="ECO:0007669"/>
    <property type="project" value="UniProtKB-ARBA"/>
</dbReference>
<dbReference type="CDD" id="cd02869">
    <property type="entry name" value="PseudoU_synth_RluA_like"/>
    <property type="match status" value="1"/>
</dbReference>
<gene>
    <name evidence="10" type="ORF">SAMN02927923_04428</name>
</gene>
<dbReference type="PANTHER" id="PTHR21600">
    <property type="entry name" value="MITOCHONDRIAL RNA PSEUDOURIDINE SYNTHASE"/>
    <property type="match status" value="1"/>
</dbReference>
<dbReference type="EMBL" id="FMVJ01000020">
    <property type="protein sequence ID" value="SCZ13207.1"/>
    <property type="molecule type" value="Genomic_DNA"/>
</dbReference>
<evidence type="ECO:0000256" key="6">
    <source>
        <dbReference type="PIRSR" id="PIRSR606225-1"/>
    </source>
</evidence>
<organism evidence="10 11">
    <name type="scientific">Microvirga guangxiensis</name>
    <dbReference type="NCBI Taxonomy" id="549386"/>
    <lineage>
        <taxon>Bacteria</taxon>
        <taxon>Pseudomonadati</taxon>
        <taxon>Pseudomonadota</taxon>
        <taxon>Alphaproteobacteria</taxon>
        <taxon>Hyphomicrobiales</taxon>
        <taxon>Methylobacteriaceae</taxon>
        <taxon>Microvirga</taxon>
    </lineage>
</organism>
<dbReference type="PROSITE" id="PS01129">
    <property type="entry name" value="PSI_RLU"/>
    <property type="match status" value="1"/>
</dbReference>
<dbReference type="InterPro" id="IPR036986">
    <property type="entry name" value="S4_RNA-bd_sf"/>
</dbReference>
<dbReference type="GO" id="GO:0003723">
    <property type="term" value="F:RNA binding"/>
    <property type="evidence" value="ECO:0007669"/>
    <property type="project" value="UniProtKB-KW"/>
</dbReference>
<evidence type="ECO:0000259" key="9">
    <source>
        <dbReference type="SMART" id="SM00363"/>
    </source>
</evidence>
<evidence type="ECO:0000256" key="4">
    <source>
        <dbReference type="ARBA" id="ARBA00036882"/>
    </source>
</evidence>
<dbReference type="Proteomes" id="UP000199569">
    <property type="component" value="Unassembled WGS sequence"/>
</dbReference>
<dbReference type="InterPro" id="IPR002942">
    <property type="entry name" value="S4_RNA-bd"/>
</dbReference>
<protein>
    <recommendedName>
        <fullName evidence="8">Pseudouridine synthase</fullName>
        <ecNumber evidence="8">5.4.99.-</ecNumber>
    </recommendedName>
</protein>
<evidence type="ECO:0000256" key="8">
    <source>
        <dbReference type="RuleBase" id="RU362028"/>
    </source>
</evidence>
<feature type="domain" description="RNA-binding S4" evidence="9">
    <location>
        <begin position="18"/>
        <end position="78"/>
    </location>
</feature>
<feature type="active site" evidence="6">
    <location>
        <position position="143"/>
    </location>
</feature>
<accession>A0A1G5LJV6</accession>
<dbReference type="STRING" id="549386.SAMN02927923_04428"/>
<dbReference type="SUPFAM" id="SSF55174">
    <property type="entry name" value="Alpha-L RNA-binding motif"/>
    <property type="match status" value="1"/>
</dbReference>
<dbReference type="Gene3D" id="3.30.2350.10">
    <property type="entry name" value="Pseudouridine synthase"/>
    <property type="match status" value="1"/>
</dbReference>
<proteinExistence type="inferred from homology"/>
<dbReference type="NCBIfam" id="TIGR00005">
    <property type="entry name" value="rluA_subfam"/>
    <property type="match status" value="1"/>
</dbReference>
<dbReference type="InterPro" id="IPR006225">
    <property type="entry name" value="PsdUridine_synth_RluC/D"/>
</dbReference>
<dbReference type="Pfam" id="PF00849">
    <property type="entry name" value="PseudoU_synth_2"/>
    <property type="match status" value="1"/>
</dbReference>
<dbReference type="EC" id="5.4.99.-" evidence="8"/>
<reference evidence="10 11" key="1">
    <citation type="submission" date="2016-10" db="EMBL/GenBank/DDBJ databases">
        <authorList>
            <person name="de Groot N.N."/>
        </authorList>
    </citation>
    <scope>NUCLEOTIDE SEQUENCE [LARGE SCALE GENOMIC DNA]</scope>
    <source>
        <strain evidence="10 11">CGMCC 1.7666</strain>
    </source>
</reference>
<dbReference type="FunFam" id="3.30.2350.10:FF:000006">
    <property type="entry name" value="Pseudouridine synthase"/>
    <property type="match status" value="1"/>
</dbReference>
<comment type="similarity">
    <text evidence="1 8">Belongs to the pseudouridine synthase RluA family.</text>
</comment>
<dbReference type="InterPro" id="IPR020103">
    <property type="entry name" value="PsdUridine_synth_cat_dom_sf"/>
</dbReference>
<comment type="catalytic activity">
    <reaction evidence="8">
        <text>a uridine in RNA = a pseudouridine in RNA</text>
        <dbReference type="Rhea" id="RHEA:48348"/>
        <dbReference type="Rhea" id="RHEA-COMP:12068"/>
        <dbReference type="Rhea" id="RHEA-COMP:12069"/>
        <dbReference type="ChEBI" id="CHEBI:65314"/>
        <dbReference type="ChEBI" id="CHEBI:65315"/>
    </reaction>
</comment>
<evidence type="ECO:0000256" key="5">
    <source>
        <dbReference type="ARBA" id="ARBA00056072"/>
    </source>
</evidence>
<dbReference type="InterPro" id="IPR006145">
    <property type="entry name" value="PsdUridine_synth_RsuA/RluA"/>
</dbReference>
<comment type="function">
    <text evidence="5">Responsible for synthesis of pseudouridine from uracil at positions 1911, 1915 and 1917 in 23S ribosomal RNA.</text>
</comment>
<name>A0A1G5LJV6_9HYPH</name>
<dbReference type="PROSITE" id="PS50889">
    <property type="entry name" value="S4"/>
    <property type="match status" value="1"/>
</dbReference>
<dbReference type="Gene3D" id="3.10.290.10">
    <property type="entry name" value="RNA-binding S4 domain"/>
    <property type="match status" value="1"/>
</dbReference>
<dbReference type="SMART" id="SM00363">
    <property type="entry name" value="S4"/>
    <property type="match status" value="1"/>
</dbReference>
<dbReference type="GO" id="GO:0160140">
    <property type="term" value="F:23S rRNA pseudouridine(1911/1915/1917) synthase activity"/>
    <property type="evidence" value="ECO:0007669"/>
    <property type="project" value="UniProtKB-EC"/>
</dbReference>
<dbReference type="PANTHER" id="PTHR21600:SF44">
    <property type="entry name" value="RIBOSOMAL LARGE SUBUNIT PSEUDOURIDINE SYNTHASE D"/>
    <property type="match status" value="1"/>
</dbReference>
<evidence type="ECO:0000256" key="1">
    <source>
        <dbReference type="ARBA" id="ARBA00010876"/>
    </source>
</evidence>
<dbReference type="Pfam" id="PF01479">
    <property type="entry name" value="S4"/>
    <property type="match status" value="1"/>
</dbReference>
<dbReference type="InterPro" id="IPR006224">
    <property type="entry name" value="PsdUridine_synth_RluA-like_CS"/>
</dbReference>
<evidence type="ECO:0000313" key="11">
    <source>
        <dbReference type="Proteomes" id="UP000199569"/>
    </source>
</evidence>
<comment type="catalytic activity">
    <reaction evidence="4">
        <text>uridine(1911/1915/1917) in 23S rRNA = pseudouridine(1911/1915/1917) in 23S rRNA</text>
        <dbReference type="Rhea" id="RHEA:42524"/>
        <dbReference type="Rhea" id="RHEA-COMP:10097"/>
        <dbReference type="Rhea" id="RHEA-COMP:10098"/>
        <dbReference type="ChEBI" id="CHEBI:65314"/>
        <dbReference type="ChEBI" id="CHEBI:65315"/>
        <dbReference type="EC" id="5.4.99.23"/>
    </reaction>
</comment>
<keyword evidence="2 7" id="KW-0694">RNA-binding</keyword>